<accession>A0AAF3J239</accession>
<dbReference type="AlphaFoldDB" id="A0AAF3J239"/>
<name>A0AAF3J239_9BILA</name>
<keyword evidence="4" id="KW-1185">Reference proteome</keyword>
<dbReference type="PANTHER" id="PTHR12259">
    <property type="entry name" value="RGS-GAIP INTERACTING PROTEIN GIPC"/>
    <property type="match status" value="1"/>
</dbReference>
<dbReference type="PROSITE" id="PS50106">
    <property type="entry name" value="PDZ"/>
    <property type="match status" value="1"/>
</dbReference>
<evidence type="ECO:0000256" key="1">
    <source>
        <dbReference type="ARBA" id="ARBA00009011"/>
    </source>
</evidence>
<evidence type="ECO:0000256" key="2">
    <source>
        <dbReference type="SAM" id="MobiDB-lite"/>
    </source>
</evidence>
<feature type="compositionally biased region" description="Basic residues" evidence="2">
    <location>
        <begin position="1"/>
        <end position="25"/>
    </location>
</feature>
<dbReference type="Pfam" id="PF25082">
    <property type="entry name" value="GIPC1_GH2"/>
    <property type="match status" value="1"/>
</dbReference>
<organism evidence="4 5">
    <name type="scientific">Mesorhabditis belari</name>
    <dbReference type="NCBI Taxonomy" id="2138241"/>
    <lineage>
        <taxon>Eukaryota</taxon>
        <taxon>Metazoa</taxon>
        <taxon>Ecdysozoa</taxon>
        <taxon>Nematoda</taxon>
        <taxon>Chromadorea</taxon>
        <taxon>Rhabditida</taxon>
        <taxon>Rhabditina</taxon>
        <taxon>Rhabditomorpha</taxon>
        <taxon>Rhabditoidea</taxon>
        <taxon>Rhabditidae</taxon>
        <taxon>Mesorhabditinae</taxon>
        <taxon>Mesorhabditis</taxon>
    </lineage>
</organism>
<evidence type="ECO:0000259" key="3">
    <source>
        <dbReference type="PROSITE" id="PS50106"/>
    </source>
</evidence>
<dbReference type="Proteomes" id="UP000887575">
    <property type="component" value="Unassembled WGS sequence"/>
</dbReference>
<dbReference type="SMART" id="SM00228">
    <property type="entry name" value="PDZ"/>
    <property type="match status" value="1"/>
</dbReference>
<dbReference type="SUPFAM" id="SSF50156">
    <property type="entry name" value="PDZ domain-like"/>
    <property type="match status" value="1"/>
</dbReference>
<feature type="region of interest" description="Disordered" evidence="2">
    <location>
        <begin position="1"/>
        <end position="47"/>
    </location>
</feature>
<dbReference type="PANTHER" id="PTHR12259:SF1">
    <property type="entry name" value="GH21964P"/>
    <property type="match status" value="1"/>
</dbReference>
<dbReference type="InterPro" id="IPR036034">
    <property type="entry name" value="PDZ_sf"/>
</dbReference>
<dbReference type="Pfam" id="PF25083">
    <property type="entry name" value="GIPC1_GH1"/>
    <property type="match status" value="1"/>
</dbReference>
<dbReference type="InterPro" id="IPR056814">
    <property type="entry name" value="GIPC1-3_GH1"/>
</dbReference>
<reference evidence="5" key="1">
    <citation type="submission" date="2024-02" db="UniProtKB">
        <authorList>
            <consortium name="WormBaseParasite"/>
        </authorList>
    </citation>
    <scope>IDENTIFICATION</scope>
</reference>
<dbReference type="Pfam" id="PF00595">
    <property type="entry name" value="PDZ"/>
    <property type="match status" value="1"/>
</dbReference>
<dbReference type="Gene3D" id="2.30.42.10">
    <property type="match status" value="1"/>
</dbReference>
<evidence type="ECO:0000313" key="5">
    <source>
        <dbReference type="WBParaSite" id="MBELARI_LOCUS11435"/>
    </source>
</evidence>
<sequence>MDFGWPKRHHSGNRQRSRSRSRNRGRFYTQPINPTQLNPVEPSVKDATPEGIAQSEALKKTVNERNPYFMVQLAQGSKTHTITDVRSTNQLYEKVVECFPEVALDDILYLTVGTYKPDMTAVVAGQLNFGDLIFVHLKGEKRVVELLKTERLMGMTISDNGAGKCFVKKLKPGSTAEKARPAIDDGMHIEKVNDTSVVGMRHYQVANLLREIPIGHTVKLRLISPLQSGFSMLGARSQAASSKPKKELENGGMTLRFKANGNAVVQQIPDPTKAQEDEGEVPAGVVAAINRLFEEYIGFSDEELSRNVCEIAATCTSPFDMVKKLKESEISVFSFPDELVFDMFGLYSDLKSGRGVRASTTPIALAK</sequence>
<dbReference type="InterPro" id="IPR055349">
    <property type="entry name" value="GH2_GIPC"/>
</dbReference>
<evidence type="ECO:0000313" key="4">
    <source>
        <dbReference type="Proteomes" id="UP000887575"/>
    </source>
</evidence>
<feature type="domain" description="PDZ" evidence="3">
    <location>
        <begin position="143"/>
        <end position="211"/>
    </location>
</feature>
<dbReference type="InterPro" id="IPR017379">
    <property type="entry name" value="GIPC1/2/3"/>
</dbReference>
<dbReference type="InterPro" id="IPR001478">
    <property type="entry name" value="PDZ"/>
</dbReference>
<dbReference type="WBParaSite" id="MBELARI_LOCUS11435">
    <property type="protein sequence ID" value="MBELARI_LOCUS11435"/>
    <property type="gene ID" value="MBELARI_LOCUS11435"/>
</dbReference>
<proteinExistence type="inferred from homology"/>
<comment type="similarity">
    <text evidence="1">Belongs to the GIPC family.</text>
</comment>
<protein>
    <submittedName>
        <fullName evidence="5">PDZ domain-containing protein</fullName>
    </submittedName>
</protein>